<organism evidence="2 3">
    <name type="scientific">Trichonephila inaurata madagascariensis</name>
    <dbReference type="NCBI Taxonomy" id="2747483"/>
    <lineage>
        <taxon>Eukaryota</taxon>
        <taxon>Metazoa</taxon>
        <taxon>Ecdysozoa</taxon>
        <taxon>Arthropoda</taxon>
        <taxon>Chelicerata</taxon>
        <taxon>Arachnida</taxon>
        <taxon>Araneae</taxon>
        <taxon>Araneomorphae</taxon>
        <taxon>Entelegynae</taxon>
        <taxon>Araneoidea</taxon>
        <taxon>Nephilidae</taxon>
        <taxon>Trichonephila</taxon>
        <taxon>Trichonephila inaurata</taxon>
    </lineage>
</organism>
<feature type="region of interest" description="Disordered" evidence="1">
    <location>
        <begin position="100"/>
        <end position="122"/>
    </location>
</feature>
<keyword evidence="3" id="KW-1185">Reference proteome</keyword>
<dbReference type="EMBL" id="BMAV01027334">
    <property type="protein sequence ID" value="GFS58392.1"/>
    <property type="molecule type" value="Genomic_DNA"/>
</dbReference>
<name>A0A8X6IUE8_9ARAC</name>
<dbReference type="AlphaFoldDB" id="A0A8X6IUE8"/>
<evidence type="ECO:0000313" key="2">
    <source>
        <dbReference type="EMBL" id="GFS58392.1"/>
    </source>
</evidence>
<comment type="caution">
    <text evidence="2">The sequence shown here is derived from an EMBL/GenBank/DDBJ whole genome shotgun (WGS) entry which is preliminary data.</text>
</comment>
<proteinExistence type="predicted"/>
<feature type="compositionally biased region" description="Polar residues" evidence="1">
    <location>
        <begin position="109"/>
        <end position="122"/>
    </location>
</feature>
<reference evidence="2" key="1">
    <citation type="submission" date="2020-08" db="EMBL/GenBank/DDBJ databases">
        <title>Multicomponent nature underlies the extraordinary mechanical properties of spider dragline silk.</title>
        <authorList>
            <person name="Kono N."/>
            <person name="Nakamura H."/>
            <person name="Mori M."/>
            <person name="Yoshida Y."/>
            <person name="Ohtoshi R."/>
            <person name="Malay A.D."/>
            <person name="Moran D.A.P."/>
            <person name="Tomita M."/>
            <person name="Numata K."/>
            <person name="Arakawa K."/>
        </authorList>
    </citation>
    <scope>NUCLEOTIDE SEQUENCE</scope>
</reference>
<accession>A0A8X6IUE8</accession>
<protein>
    <submittedName>
        <fullName evidence="2">Uncharacterized protein</fullName>
    </submittedName>
</protein>
<evidence type="ECO:0000313" key="3">
    <source>
        <dbReference type="Proteomes" id="UP000886998"/>
    </source>
</evidence>
<dbReference type="Proteomes" id="UP000886998">
    <property type="component" value="Unassembled WGS sequence"/>
</dbReference>
<evidence type="ECO:0000256" key="1">
    <source>
        <dbReference type="SAM" id="MobiDB-lite"/>
    </source>
</evidence>
<gene>
    <name evidence="2" type="ORF">TNIN_23541</name>
</gene>
<dbReference type="OrthoDB" id="6459560at2759"/>
<sequence length="122" mass="13599">MNVVYCRKQGSFLRVSERDIFVQPLTSDSETSDSDNDNDDVPCSCACHQITENNQIACCICSPPTNNSESKEESKCSCNCHDLRTKPVLCCFCNKTSIAKEQDREVPEQQAQEESMSSCTIS</sequence>